<comment type="function">
    <text evidence="13">DNA repair enzyme that has both DNA N-glycosylase activity and AP-lyase activity. The DNA N-glycosylase activity releases various damaged pyrimidines from DNA by cleaving the N-glycosidic bond, leaving an AP (apurinic/apyrimidinic) site. The AP-lyase activity cleaves the phosphodiester bond 3' to the AP site by a beta-elimination, leaving a 3'-terminal unsaturated sugar and a product with a terminal 5'-phosphate.</text>
</comment>
<organism evidence="15 16">
    <name type="scientific">Methanomicrobium antiquum</name>
    <dbReference type="NCBI Taxonomy" id="487686"/>
    <lineage>
        <taxon>Archaea</taxon>
        <taxon>Methanobacteriati</taxon>
        <taxon>Methanobacteriota</taxon>
        <taxon>Stenosarchaea group</taxon>
        <taxon>Methanomicrobia</taxon>
        <taxon>Methanomicrobiales</taxon>
        <taxon>Methanomicrobiaceae</taxon>
        <taxon>Methanomicrobium</taxon>
    </lineage>
</organism>
<evidence type="ECO:0000256" key="6">
    <source>
        <dbReference type="ARBA" id="ARBA00023004"/>
    </source>
</evidence>
<dbReference type="GO" id="GO:0003677">
    <property type="term" value="F:DNA binding"/>
    <property type="evidence" value="ECO:0007669"/>
    <property type="project" value="UniProtKB-UniRule"/>
</dbReference>
<dbReference type="HAMAP" id="MF_00942">
    <property type="entry name" value="Nth"/>
    <property type="match status" value="1"/>
</dbReference>
<feature type="binding site" evidence="13">
    <location>
        <position position="198"/>
    </location>
    <ligand>
        <name>[4Fe-4S] cluster</name>
        <dbReference type="ChEBI" id="CHEBI:49883"/>
    </ligand>
</feature>
<dbReference type="KEGG" id="manq:L1994_06875"/>
<dbReference type="GO" id="GO:0006285">
    <property type="term" value="P:base-excision repair, AP site formation"/>
    <property type="evidence" value="ECO:0007669"/>
    <property type="project" value="TreeGrafter"/>
</dbReference>
<name>A0AAF0FTZ7_9EURY</name>
<dbReference type="Pfam" id="PF00730">
    <property type="entry name" value="HhH-GPD"/>
    <property type="match status" value="1"/>
</dbReference>
<dbReference type="InterPro" id="IPR011257">
    <property type="entry name" value="DNA_glycosylase"/>
</dbReference>
<dbReference type="EC" id="4.2.99.18" evidence="13"/>
<keyword evidence="11 13" id="KW-0326">Glycosidase</keyword>
<protein>
    <recommendedName>
        <fullName evidence="13">Endonuclease III</fullName>
        <ecNumber evidence="13">4.2.99.18</ecNumber>
    </recommendedName>
    <alternativeName>
        <fullName evidence="13">DNA-(apurinic or apyrimidinic site) lyase</fullName>
    </alternativeName>
</protein>
<keyword evidence="6 13" id="KW-0408">Iron</keyword>
<dbReference type="InterPro" id="IPR023170">
    <property type="entry name" value="HhH_base_excis_C"/>
</dbReference>
<dbReference type="InterPro" id="IPR000445">
    <property type="entry name" value="HhH_motif"/>
</dbReference>
<dbReference type="GO" id="GO:0141016">
    <property type="term" value="F:G/T mismatch-specific thymine-DNA glycosylase activity"/>
    <property type="evidence" value="ECO:0007669"/>
    <property type="project" value="UniProtKB-EC"/>
</dbReference>
<evidence type="ECO:0000256" key="7">
    <source>
        <dbReference type="ARBA" id="ARBA00023014"/>
    </source>
</evidence>
<dbReference type="PANTHER" id="PTHR10359">
    <property type="entry name" value="A/G-SPECIFIC ADENINE GLYCOSYLASE/ENDONUCLEASE III"/>
    <property type="match status" value="1"/>
</dbReference>
<evidence type="ECO:0000256" key="3">
    <source>
        <dbReference type="ARBA" id="ARBA00022723"/>
    </source>
</evidence>
<dbReference type="SMART" id="SM00478">
    <property type="entry name" value="ENDO3c"/>
    <property type="match status" value="1"/>
</dbReference>
<dbReference type="GO" id="GO:0046872">
    <property type="term" value="F:metal ion binding"/>
    <property type="evidence" value="ECO:0007669"/>
    <property type="project" value="UniProtKB-KW"/>
</dbReference>
<evidence type="ECO:0000256" key="1">
    <source>
        <dbReference type="ARBA" id="ARBA00008343"/>
    </source>
</evidence>
<feature type="binding site" evidence="13">
    <location>
        <position position="201"/>
    </location>
    <ligand>
        <name>[4Fe-4S] cluster</name>
        <dbReference type="ChEBI" id="CHEBI:49883"/>
    </ligand>
</feature>
<dbReference type="GO" id="GO:0051539">
    <property type="term" value="F:4 iron, 4 sulfur cluster binding"/>
    <property type="evidence" value="ECO:0007669"/>
    <property type="project" value="UniProtKB-UniRule"/>
</dbReference>
<dbReference type="InterPro" id="IPR003265">
    <property type="entry name" value="HhH-GPD_domain"/>
</dbReference>
<dbReference type="GeneID" id="79950107"/>
<keyword evidence="5 13" id="KW-0378">Hydrolase</keyword>
<evidence type="ECO:0000256" key="10">
    <source>
        <dbReference type="ARBA" id="ARBA00023239"/>
    </source>
</evidence>
<feature type="binding site" evidence="13">
    <location>
        <position position="207"/>
    </location>
    <ligand>
        <name>[4Fe-4S] cluster</name>
        <dbReference type="ChEBI" id="CHEBI:49883"/>
    </ligand>
</feature>
<evidence type="ECO:0000256" key="9">
    <source>
        <dbReference type="ARBA" id="ARBA00023204"/>
    </source>
</evidence>
<dbReference type="FunFam" id="1.10.340.30:FF:000001">
    <property type="entry name" value="Endonuclease III"/>
    <property type="match status" value="1"/>
</dbReference>
<comment type="catalytic activity">
    <reaction evidence="13">
        <text>2'-deoxyribonucleotide-(2'-deoxyribose 5'-phosphate)-2'-deoxyribonucleotide-DNA = a 3'-end 2'-deoxyribonucleotide-(2,3-dehydro-2,3-deoxyribose 5'-phosphate)-DNA + a 5'-end 5'-phospho-2'-deoxyribonucleoside-DNA + H(+)</text>
        <dbReference type="Rhea" id="RHEA:66592"/>
        <dbReference type="Rhea" id="RHEA-COMP:13180"/>
        <dbReference type="Rhea" id="RHEA-COMP:16897"/>
        <dbReference type="Rhea" id="RHEA-COMP:17067"/>
        <dbReference type="ChEBI" id="CHEBI:15378"/>
        <dbReference type="ChEBI" id="CHEBI:136412"/>
        <dbReference type="ChEBI" id="CHEBI:157695"/>
        <dbReference type="ChEBI" id="CHEBI:167181"/>
        <dbReference type="EC" id="4.2.99.18"/>
    </reaction>
</comment>
<dbReference type="RefSeq" id="WP_278098724.1">
    <property type="nucleotide sequence ID" value="NZ_CP091092.1"/>
</dbReference>
<accession>A0AAF0FTZ7</accession>
<feature type="domain" description="HhH-GPD" evidence="14">
    <location>
        <begin position="41"/>
        <end position="189"/>
    </location>
</feature>
<evidence type="ECO:0000256" key="2">
    <source>
        <dbReference type="ARBA" id="ARBA00022485"/>
    </source>
</evidence>
<keyword evidence="15" id="KW-0540">Nuclease</keyword>
<comment type="similarity">
    <text evidence="1 13">Belongs to the Nth/MutY family.</text>
</comment>
<dbReference type="AlphaFoldDB" id="A0AAF0FTZ7"/>
<evidence type="ECO:0000313" key="15">
    <source>
        <dbReference type="EMBL" id="WFN35885.1"/>
    </source>
</evidence>
<keyword evidence="16" id="KW-1185">Reference proteome</keyword>
<dbReference type="SUPFAM" id="SSF48150">
    <property type="entry name" value="DNA-glycosylase"/>
    <property type="match status" value="1"/>
</dbReference>
<feature type="binding site" evidence="13">
    <location>
        <position position="191"/>
    </location>
    <ligand>
        <name>[4Fe-4S] cluster</name>
        <dbReference type="ChEBI" id="CHEBI:49883"/>
    </ligand>
</feature>
<keyword evidence="15" id="KW-0255">Endonuclease</keyword>
<evidence type="ECO:0000256" key="12">
    <source>
        <dbReference type="ARBA" id="ARBA00052915"/>
    </source>
</evidence>
<dbReference type="PIRSF" id="PIRSF001435">
    <property type="entry name" value="Nth"/>
    <property type="match status" value="1"/>
</dbReference>
<dbReference type="Pfam" id="PF00633">
    <property type="entry name" value="HHH"/>
    <property type="match status" value="1"/>
</dbReference>
<keyword evidence="2 13" id="KW-0004">4Fe-4S</keyword>
<keyword evidence="8 13" id="KW-0238">DNA-binding</keyword>
<evidence type="ECO:0000256" key="13">
    <source>
        <dbReference type="HAMAP-Rule" id="MF_00942"/>
    </source>
</evidence>
<dbReference type="InterPro" id="IPR005759">
    <property type="entry name" value="Nth"/>
</dbReference>
<dbReference type="PANTHER" id="PTHR10359:SF18">
    <property type="entry name" value="ENDONUCLEASE III"/>
    <property type="match status" value="1"/>
</dbReference>
<comment type="cofactor">
    <cofactor evidence="13">
        <name>[4Fe-4S] cluster</name>
        <dbReference type="ChEBI" id="CHEBI:49883"/>
    </cofactor>
    <text evidence="13">Binds 1 [4Fe-4S] cluster.</text>
</comment>
<keyword evidence="7 13" id="KW-0411">Iron-sulfur</keyword>
<dbReference type="EMBL" id="CP091092">
    <property type="protein sequence ID" value="WFN35885.1"/>
    <property type="molecule type" value="Genomic_DNA"/>
</dbReference>
<reference evidence="15" key="1">
    <citation type="submission" date="2022-01" db="EMBL/GenBank/DDBJ databases">
        <title>Complete genome of Methanomicrobium antiquum DSM 21220.</title>
        <authorList>
            <person name="Chen S.-C."/>
            <person name="You Y.-T."/>
            <person name="Zhou Y.-Z."/>
            <person name="Lai M.-C."/>
        </authorList>
    </citation>
    <scope>NUCLEOTIDE SEQUENCE</scope>
    <source>
        <strain evidence="15">DSM 21220</strain>
    </source>
</reference>
<evidence type="ECO:0000256" key="5">
    <source>
        <dbReference type="ARBA" id="ARBA00022801"/>
    </source>
</evidence>
<dbReference type="NCBIfam" id="TIGR01083">
    <property type="entry name" value="nth"/>
    <property type="match status" value="1"/>
</dbReference>
<dbReference type="Gene3D" id="1.10.1670.10">
    <property type="entry name" value="Helix-hairpin-Helix base-excision DNA repair enzymes (C-terminal)"/>
    <property type="match status" value="1"/>
</dbReference>
<gene>
    <name evidence="13 15" type="primary">nth</name>
    <name evidence="15" type="ORF">L1994_06875</name>
</gene>
<keyword evidence="10 13" id="KW-0456">Lyase</keyword>
<dbReference type="Gene3D" id="1.10.340.30">
    <property type="entry name" value="Hypothetical protein, domain 2"/>
    <property type="match status" value="1"/>
</dbReference>
<dbReference type="GO" id="GO:0140078">
    <property type="term" value="F:class I DNA-(apurinic or apyrimidinic site) endonuclease activity"/>
    <property type="evidence" value="ECO:0007669"/>
    <property type="project" value="UniProtKB-EC"/>
</dbReference>
<evidence type="ECO:0000313" key="16">
    <source>
        <dbReference type="Proteomes" id="UP001218895"/>
    </source>
</evidence>
<evidence type="ECO:0000256" key="11">
    <source>
        <dbReference type="ARBA" id="ARBA00023295"/>
    </source>
</evidence>
<sequence length="221" mass="25004">MQTDDACRIYLALRKIYLKEDTNLCFLEFENPFQILIMTILSAQTTDKNVNSVKNALFSKYPDCKSLASADILEVEEIIKSTGFYHAKAKHIISASQMLSENYGCFVPKTIDELVKLPGVGRKTANIVLNHAYGINEGIAVDTHVKRLSVRLGFTKNNDPDKIETDLKSLFKESVWGEINFLLISHGRLVCKAKNPSCAVCKIKKMCRYYQNESKLKKNNT</sequence>
<evidence type="ECO:0000259" key="14">
    <source>
        <dbReference type="SMART" id="SM00478"/>
    </source>
</evidence>
<proteinExistence type="inferred from homology"/>
<evidence type="ECO:0000256" key="4">
    <source>
        <dbReference type="ARBA" id="ARBA00022763"/>
    </source>
</evidence>
<comment type="catalytic activity">
    <reaction evidence="12">
        <text>Hydrolyzes mismatched double-stranded DNA and polynucleotides, releasing free thymine.</text>
        <dbReference type="EC" id="3.2.2.29"/>
    </reaction>
</comment>
<keyword evidence="4 13" id="KW-0227">DNA damage</keyword>
<dbReference type="FunFam" id="1.10.1670.10:FF:000001">
    <property type="entry name" value="Endonuclease III"/>
    <property type="match status" value="1"/>
</dbReference>
<keyword evidence="9 13" id="KW-0234">DNA repair</keyword>
<dbReference type="Proteomes" id="UP001218895">
    <property type="component" value="Chromosome"/>
</dbReference>
<evidence type="ECO:0000256" key="8">
    <source>
        <dbReference type="ARBA" id="ARBA00023125"/>
    </source>
</evidence>
<keyword evidence="3 13" id="KW-0479">Metal-binding</keyword>
<dbReference type="CDD" id="cd00056">
    <property type="entry name" value="ENDO3c"/>
    <property type="match status" value="1"/>
</dbReference>